<dbReference type="Proteomes" id="UP000636004">
    <property type="component" value="Unassembled WGS sequence"/>
</dbReference>
<reference evidence="9" key="2">
    <citation type="submission" date="2020-09" db="EMBL/GenBank/DDBJ databases">
        <authorList>
            <person name="Sun Q."/>
            <person name="Kim S."/>
        </authorList>
    </citation>
    <scope>NUCLEOTIDE SEQUENCE</scope>
    <source>
        <strain evidence="9">KCTC 12710</strain>
    </source>
</reference>
<evidence type="ECO:0000256" key="3">
    <source>
        <dbReference type="ARBA" id="ARBA00023082"/>
    </source>
</evidence>
<dbReference type="Gene3D" id="1.10.1740.10">
    <property type="match status" value="1"/>
</dbReference>
<dbReference type="EMBL" id="BMWZ01000001">
    <property type="protein sequence ID" value="GGZ70164.1"/>
    <property type="molecule type" value="Genomic_DNA"/>
</dbReference>
<dbReference type="AlphaFoldDB" id="A0A918V6K0"/>
<dbReference type="InterPro" id="IPR007627">
    <property type="entry name" value="RNA_pol_sigma70_r2"/>
</dbReference>
<evidence type="ECO:0000313" key="9">
    <source>
        <dbReference type="EMBL" id="GGZ70164.1"/>
    </source>
</evidence>
<dbReference type="PROSITE" id="PS01063">
    <property type="entry name" value="SIGMA70_ECF"/>
    <property type="match status" value="1"/>
</dbReference>
<dbReference type="NCBIfam" id="TIGR02937">
    <property type="entry name" value="sigma70-ECF"/>
    <property type="match status" value="1"/>
</dbReference>
<comment type="caution">
    <text evidence="9">The sequence shown here is derived from an EMBL/GenBank/DDBJ whole genome shotgun (WGS) entry which is preliminary data.</text>
</comment>
<dbReference type="InterPro" id="IPR039425">
    <property type="entry name" value="RNA_pol_sigma-70-like"/>
</dbReference>
<dbReference type="InterPro" id="IPR013249">
    <property type="entry name" value="RNA_pol_sigma70_r4_t2"/>
</dbReference>
<name>A0A918V6K0_9FLAO</name>
<keyword evidence="10" id="KW-1185">Reference proteome</keyword>
<dbReference type="InterPro" id="IPR014284">
    <property type="entry name" value="RNA_pol_sigma-70_dom"/>
</dbReference>
<evidence type="ECO:0000313" key="10">
    <source>
        <dbReference type="Proteomes" id="UP000636004"/>
    </source>
</evidence>
<dbReference type="GO" id="GO:0016987">
    <property type="term" value="F:sigma factor activity"/>
    <property type="evidence" value="ECO:0007669"/>
    <property type="project" value="UniProtKB-KW"/>
</dbReference>
<dbReference type="PANTHER" id="PTHR43133">
    <property type="entry name" value="RNA POLYMERASE ECF-TYPE SIGMA FACTO"/>
    <property type="match status" value="1"/>
</dbReference>
<evidence type="ECO:0000256" key="4">
    <source>
        <dbReference type="ARBA" id="ARBA00023125"/>
    </source>
</evidence>
<evidence type="ECO:0000256" key="2">
    <source>
        <dbReference type="ARBA" id="ARBA00023015"/>
    </source>
</evidence>
<dbReference type="Pfam" id="PF08281">
    <property type="entry name" value="Sigma70_r4_2"/>
    <property type="match status" value="1"/>
</dbReference>
<evidence type="ECO:0000259" key="7">
    <source>
        <dbReference type="Pfam" id="PF04542"/>
    </source>
</evidence>
<keyword evidence="4 6" id="KW-0238">DNA-binding</keyword>
<gene>
    <name evidence="9" type="primary">rpoE</name>
    <name evidence="9" type="ORF">GCM10007028_04090</name>
</gene>
<dbReference type="Pfam" id="PF04542">
    <property type="entry name" value="Sigma70_r2"/>
    <property type="match status" value="1"/>
</dbReference>
<feature type="domain" description="RNA polymerase sigma factor 70 region 4 type 2" evidence="8">
    <location>
        <begin position="122"/>
        <end position="173"/>
    </location>
</feature>
<dbReference type="PANTHER" id="PTHR43133:SF8">
    <property type="entry name" value="RNA POLYMERASE SIGMA FACTOR HI_1459-RELATED"/>
    <property type="match status" value="1"/>
</dbReference>
<sequence>METNILYTHKDLVEKSKLGDRVSQYKLYELYVDAMYNVCMRMMKVKEDAEDVVQDSFIEAFNNMASFRYESTFGSWLKRIVVNKSINQLKKKKIPVVSIEKEMYHIKTDIEDEDTSILDIKKIIKSIALLPAGYQQIINLYLVEGYDHVEISEILDISTSTSKSQYHRAKKKLINLIKAS</sequence>
<keyword evidence="5 6" id="KW-0804">Transcription</keyword>
<dbReference type="CDD" id="cd06171">
    <property type="entry name" value="Sigma70_r4"/>
    <property type="match status" value="1"/>
</dbReference>
<dbReference type="InterPro" id="IPR013324">
    <property type="entry name" value="RNA_pol_sigma_r3/r4-like"/>
</dbReference>
<keyword evidence="2 6" id="KW-0805">Transcription regulation</keyword>
<dbReference type="GO" id="GO:0006352">
    <property type="term" value="P:DNA-templated transcription initiation"/>
    <property type="evidence" value="ECO:0007669"/>
    <property type="project" value="InterPro"/>
</dbReference>
<protein>
    <recommendedName>
        <fullName evidence="6">RNA polymerase sigma factor</fullName>
    </recommendedName>
</protein>
<dbReference type="Gene3D" id="1.10.10.10">
    <property type="entry name" value="Winged helix-like DNA-binding domain superfamily/Winged helix DNA-binding domain"/>
    <property type="match status" value="1"/>
</dbReference>
<dbReference type="SUPFAM" id="SSF88659">
    <property type="entry name" value="Sigma3 and sigma4 domains of RNA polymerase sigma factors"/>
    <property type="match status" value="1"/>
</dbReference>
<keyword evidence="3 6" id="KW-0731">Sigma factor</keyword>
<proteinExistence type="inferred from homology"/>
<organism evidence="9 10">
    <name type="scientific">Algibacter mikhailovii</name>
    <dbReference type="NCBI Taxonomy" id="425498"/>
    <lineage>
        <taxon>Bacteria</taxon>
        <taxon>Pseudomonadati</taxon>
        <taxon>Bacteroidota</taxon>
        <taxon>Flavobacteriia</taxon>
        <taxon>Flavobacteriales</taxon>
        <taxon>Flavobacteriaceae</taxon>
        <taxon>Algibacter</taxon>
    </lineage>
</organism>
<dbReference type="GO" id="GO:0003677">
    <property type="term" value="F:DNA binding"/>
    <property type="evidence" value="ECO:0007669"/>
    <property type="project" value="UniProtKB-KW"/>
</dbReference>
<dbReference type="InterPro" id="IPR036388">
    <property type="entry name" value="WH-like_DNA-bd_sf"/>
</dbReference>
<comment type="similarity">
    <text evidence="1 6">Belongs to the sigma-70 factor family. ECF subfamily.</text>
</comment>
<evidence type="ECO:0000256" key="6">
    <source>
        <dbReference type="RuleBase" id="RU000716"/>
    </source>
</evidence>
<evidence type="ECO:0000259" key="8">
    <source>
        <dbReference type="Pfam" id="PF08281"/>
    </source>
</evidence>
<dbReference type="RefSeq" id="WP_229796697.1">
    <property type="nucleotide sequence ID" value="NZ_BMWZ01000001.1"/>
</dbReference>
<dbReference type="SUPFAM" id="SSF88946">
    <property type="entry name" value="Sigma2 domain of RNA polymerase sigma factors"/>
    <property type="match status" value="1"/>
</dbReference>
<feature type="domain" description="RNA polymerase sigma-70 region 2" evidence="7">
    <location>
        <begin position="27"/>
        <end position="93"/>
    </location>
</feature>
<evidence type="ECO:0000256" key="5">
    <source>
        <dbReference type="ARBA" id="ARBA00023163"/>
    </source>
</evidence>
<evidence type="ECO:0000256" key="1">
    <source>
        <dbReference type="ARBA" id="ARBA00010641"/>
    </source>
</evidence>
<reference evidence="9" key="1">
    <citation type="journal article" date="2014" name="Int. J. Syst. Evol. Microbiol.">
        <title>Complete genome sequence of Corynebacterium casei LMG S-19264T (=DSM 44701T), isolated from a smear-ripened cheese.</title>
        <authorList>
            <consortium name="US DOE Joint Genome Institute (JGI-PGF)"/>
            <person name="Walter F."/>
            <person name="Albersmeier A."/>
            <person name="Kalinowski J."/>
            <person name="Ruckert C."/>
        </authorList>
    </citation>
    <scope>NUCLEOTIDE SEQUENCE</scope>
    <source>
        <strain evidence="9">KCTC 12710</strain>
    </source>
</reference>
<dbReference type="InterPro" id="IPR013325">
    <property type="entry name" value="RNA_pol_sigma_r2"/>
</dbReference>
<accession>A0A918V6K0</accession>
<dbReference type="InterPro" id="IPR000838">
    <property type="entry name" value="RNA_pol_sigma70_ECF_CS"/>
</dbReference>